<dbReference type="InterPro" id="IPR058899">
    <property type="entry name" value="TGFBR3/Endoglin-like_N"/>
</dbReference>
<keyword evidence="5" id="KW-1133">Transmembrane helix</keyword>
<organism evidence="10 11">
    <name type="scientific">Podarcis muralis</name>
    <name type="common">Wall lizard</name>
    <name type="synonym">Lacerta muralis</name>
    <dbReference type="NCBI Taxonomy" id="64176"/>
    <lineage>
        <taxon>Eukaryota</taxon>
        <taxon>Metazoa</taxon>
        <taxon>Chordata</taxon>
        <taxon>Craniata</taxon>
        <taxon>Vertebrata</taxon>
        <taxon>Euteleostomi</taxon>
        <taxon>Lepidosauria</taxon>
        <taxon>Squamata</taxon>
        <taxon>Bifurcata</taxon>
        <taxon>Unidentata</taxon>
        <taxon>Episquamata</taxon>
        <taxon>Laterata</taxon>
        <taxon>Lacertibaenia</taxon>
        <taxon>Lacertidae</taxon>
        <taxon>Podarcis</taxon>
    </lineage>
</organism>
<proteinExistence type="predicted"/>
<dbReference type="Pfam" id="PF00100">
    <property type="entry name" value="Zona_pellucida"/>
    <property type="match status" value="1"/>
</dbReference>
<dbReference type="GO" id="GO:0005024">
    <property type="term" value="F:transforming growth factor beta receptor activity"/>
    <property type="evidence" value="ECO:0007669"/>
    <property type="project" value="TreeGrafter"/>
</dbReference>
<accession>A0A670K8V3</accession>
<feature type="domain" description="ZP" evidence="9">
    <location>
        <begin position="345"/>
        <end position="653"/>
    </location>
</feature>
<dbReference type="Gene3D" id="2.60.40.4100">
    <property type="entry name" value="Zona pellucida, ZP-C domain"/>
    <property type="match status" value="1"/>
</dbReference>
<dbReference type="InterPro" id="IPR055355">
    <property type="entry name" value="ZP-C"/>
</dbReference>
<comment type="subcellular location">
    <subcellularLocation>
        <location evidence="1">Cell membrane</location>
        <topology evidence="1">Single-pass type I membrane protein</topology>
    </subcellularLocation>
</comment>
<keyword evidence="8" id="KW-0325">Glycoprotein</keyword>
<dbReference type="GO" id="GO:0005114">
    <property type="term" value="F:type II transforming growth factor beta receptor binding"/>
    <property type="evidence" value="ECO:0007669"/>
    <property type="project" value="TreeGrafter"/>
</dbReference>
<dbReference type="InterPro" id="IPR042235">
    <property type="entry name" value="ZP-C_dom"/>
</dbReference>
<keyword evidence="7" id="KW-1015">Disulfide bond</keyword>
<dbReference type="GO" id="GO:0017015">
    <property type="term" value="P:regulation of transforming growth factor beta receptor signaling pathway"/>
    <property type="evidence" value="ECO:0007669"/>
    <property type="project" value="TreeGrafter"/>
</dbReference>
<dbReference type="Ensembl" id="ENSPMRT00000035233.1">
    <property type="protein sequence ID" value="ENSPMRP00000033211.1"/>
    <property type="gene ID" value="ENSPMRG00000021528.1"/>
</dbReference>
<dbReference type="AlphaFoldDB" id="A0A670K8V3"/>
<keyword evidence="2" id="KW-1003">Cell membrane</keyword>
<dbReference type="InterPro" id="IPR001507">
    <property type="entry name" value="ZP_dom"/>
</dbReference>
<sequence>MLVSVEDRSGMERGNVEVLSQNPNHKLTGWNKRKITAFLWVLNTMHRNCQHIDHLWRQYLLLLLVVWGSSGTASWHHLACLPMSASTPHPVLGFWESLRKGTGCTSRGRSALGQEVHVISLKKGLPANGQVTLITLDPDPLDRAPIFVLYSQKPVRWVLLSPPGKNWTFQVSPGSNVSAPGPVASAETNLPKTPKRLLKWARREHGGVTSLAEYRGVNRIYTRLGAGMGNEDRIAPAACRLSRNFLTPVHFASKCQLQPLRVCLHPDPPQVLEVHIILSKGVAPSLLSSRPTLAHLTVELHAVRRPPHWGLILILKSEGAAEWMVHTHRLTGRLHVLASHKVTVSSTEMDLPLTVTQRTSPRLTTLDPLQFAMEQNLPAFTSYVEAERVNRFLLFVGMNGATPPLEEPTLFWPIFLHPPSFTASQQDFAEANTAGWEVTRQDFGGEDGSVTYPPSTAKTEGTESVLCLGDQKPILENQDTQRVSCVSPSPTQISPSEAATAFQDPHLHLGNALLNLELYNTEAFAKQLGPFVVSANSLVFVEASLATYDSSLSFTIQKCFISSSSDASEASVYLLVQHGCPVAAAQVRLWKPELPGQAQALPLGYQERQRLSFVLKPRSNASIHFLHCHLTLCSRGSPDPTRPEVAVPKCRSENEACSGEEEAVPSRFQRTITKPMLVTVETPLRAAFPGPKPGTFLWVLDSSQERAVGLKALQFSTQAPCWRGLPHRLSEELKETNGGVLIAGEMEVSWCASLQSRGGGPVALQIFLDFSSNHLKPAWPMARDDGSCSSPASPTQEIDALDLTMLQAQTLPVASYMSNLSEAK</sequence>
<evidence type="ECO:0000256" key="1">
    <source>
        <dbReference type="ARBA" id="ARBA00004251"/>
    </source>
</evidence>
<dbReference type="GO" id="GO:0005539">
    <property type="term" value="F:glycosaminoglycan binding"/>
    <property type="evidence" value="ECO:0007669"/>
    <property type="project" value="TreeGrafter"/>
</dbReference>
<gene>
    <name evidence="10" type="primary">LOC114590810</name>
</gene>
<evidence type="ECO:0000256" key="5">
    <source>
        <dbReference type="ARBA" id="ARBA00022989"/>
    </source>
</evidence>
<evidence type="ECO:0000313" key="11">
    <source>
        <dbReference type="Proteomes" id="UP000472272"/>
    </source>
</evidence>
<keyword evidence="11" id="KW-1185">Reference proteome</keyword>
<dbReference type="PANTHER" id="PTHR14002:SF9">
    <property type="entry name" value="TRANSFORMING GROWTH FACTOR-BETA RECEPTOR TYPE 3-LIKE PROTEIN"/>
    <property type="match status" value="1"/>
</dbReference>
<reference evidence="10 11" key="1">
    <citation type="journal article" date="2019" name="Proc. Natl. Acad. Sci. U.S.A.">
        <title>Regulatory changes in pterin and carotenoid genes underlie balanced color polymorphisms in the wall lizard.</title>
        <authorList>
            <person name="Andrade P."/>
            <person name="Pinho C."/>
            <person name="Perez I de Lanuza G."/>
            <person name="Afonso S."/>
            <person name="Brejcha J."/>
            <person name="Rubin C.J."/>
            <person name="Wallerman O."/>
            <person name="Pereira P."/>
            <person name="Sabatino S.J."/>
            <person name="Bellati A."/>
            <person name="Pellitteri-Rosa D."/>
            <person name="Bosakova Z."/>
            <person name="Bunikis I."/>
            <person name="Carretero M.A."/>
            <person name="Feiner N."/>
            <person name="Marsik P."/>
            <person name="Pauperio F."/>
            <person name="Salvi D."/>
            <person name="Soler L."/>
            <person name="While G.M."/>
            <person name="Uller T."/>
            <person name="Font E."/>
            <person name="Andersson L."/>
            <person name="Carneiro M."/>
        </authorList>
    </citation>
    <scope>NUCLEOTIDE SEQUENCE</scope>
</reference>
<evidence type="ECO:0000256" key="3">
    <source>
        <dbReference type="ARBA" id="ARBA00022692"/>
    </source>
</evidence>
<dbReference type="GO" id="GO:0050431">
    <property type="term" value="F:transforming growth factor beta binding"/>
    <property type="evidence" value="ECO:0007669"/>
    <property type="project" value="TreeGrafter"/>
</dbReference>
<evidence type="ECO:0000313" key="10">
    <source>
        <dbReference type="Ensembl" id="ENSPMRP00000033211.1"/>
    </source>
</evidence>
<keyword evidence="3" id="KW-0812">Transmembrane</keyword>
<reference evidence="10" key="3">
    <citation type="submission" date="2025-09" db="UniProtKB">
        <authorList>
            <consortium name="Ensembl"/>
        </authorList>
    </citation>
    <scope>IDENTIFICATION</scope>
</reference>
<dbReference type="GeneTree" id="ENSGT00530000063861"/>
<evidence type="ECO:0000256" key="6">
    <source>
        <dbReference type="ARBA" id="ARBA00023136"/>
    </source>
</evidence>
<dbReference type="GO" id="GO:0001837">
    <property type="term" value="P:epithelial to mesenchymal transition"/>
    <property type="evidence" value="ECO:0007669"/>
    <property type="project" value="TreeGrafter"/>
</dbReference>
<keyword evidence="6" id="KW-0472">Membrane</keyword>
<evidence type="ECO:0000256" key="8">
    <source>
        <dbReference type="ARBA" id="ARBA00023180"/>
    </source>
</evidence>
<dbReference type="PANTHER" id="PTHR14002">
    <property type="entry name" value="ENDOGLIN/TGF-BETA RECEPTOR TYPE III"/>
    <property type="match status" value="1"/>
</dbReference>
<dbReference type="Pfam" id="PF26060">
    <property type="entry name" value="TGFBR3_N"/>
    <property type="match status" value="1"/>
</dbReference>
<evidence type="ECO:0000256" key="7">
    <source>
        <dbReference type="ARBA" id="ARBA00023157"/>
    </source>
</evidence>
<name>A0A670K8V3_PODMU</name>
<evidence type="ECO:0000256" key="4">
    <source>
        <dbReference type="ARBA" id="ARBA00022729"/>
    </source>
</evidence>
<dbReference type="SMART" id="SM00241">
    <property type="entry name" value="ZP"/>
    <property type="match status" value="1"/>
</dbReference>
<evidence type="ECO:0000259" key="9">
    <source>
        <dbReference type="SMART" id="SM00241"/>
    </source>
</evidence>
<evidence type="ECO:0000256" key="2">
    <source>
        <dbReference type="ARBA" id="ARBA00022475"/>
    </source>
</evidence>
<protein>
    <submittedName>
        <fullName evidence="10">Transforming growth factor beta receptor type 3-like</fullName>
    </submittedName>
</protein>
<dbReference type="Proteomes" id="UP000472272">
    <property type="component" value="Chromosome 2"/>
</dbReference>
<reference evidence="10" key="2">
    <citation type="submission" date="2025-08" db="UniProtKB">
        <authorList>
            <consortium name="Ensembl"/>
        </authorList>
    </citation>
    <scope>IDENTIFICATION</scope>
</reference>
<keyword evidence="4" id="KW-0732">Signal</keyword>
<dbReference type="GO" id="GO:0016477">
    <property type="term" value="P:cell migration"/>
    <property type="evidence" value="ECO:0007669"/>
    <property type="project" value="TreeGrafter"/>
</dbReference>
<dbReference type="GO" id="GO:0007179">
    <property type="term" value="P:transforming growth factor beta receptor signaling pathway"/>
    <property type="evidence" value="ECO:0007669"/>
    <property type="project" value="TreeGrafter"/>
</dbReference>